<dbReference type="InterPro" id="IPR020103">
    <property type="entry name" value="PsdUridine_synth_cat_dom_sf"/>
</dbReference>
<name>A0A0S4KQM9_9BACT</name>
<dbReference type="NCBIfam" id="TIGR00093">
    <property type="entry name" value="pseudouridine synthase"/>
    <property type="match status" value="1"/>
</dbReference>
<gene>
    <name evidence="8" type="ORF">NITINOP_0494</name>
</gene>
<proteinExistence type="inferred from homology"/>
<keyword evidence="5" id="KW-0694">RNA-binding</keyword>
<dbReference type="KEGG" id="nio:NITINOP_0494"/>
<dbReference type="SUPFAM" id="SSF55120">
    <property type="entry name" value="Pseudouridine synthase"/>
    <property type="match status" value="1"/>
</dbReference>
<dbReference type="GO" id="GO:0003723">
    <property type="term" value="F:RNA binding"/>
    <property type="evidence" value="ECO:0007669"/>
    <property type="project" value="UniProtKB-KW"/>
</dbReference>
<dbReference type="Gene3D" id="3.30.70.1560">
    <property type="entry name" value="Alpha-L RNA-binding motif"/>
    <property type="match status" value="1"/>
</dbReference>
<comment type="catalytic activity">
    <reaction evidence="3">
        <text>uridine(35) in tRNA(Tyr) = pseudouridine(35) in tRNA(Tyr)</text>
        <dbReference type="Rhea" id="RHEA:60556"/>
        <dbReference type="Rhea" id="RHEA-COMP:15607"/>
        <dbReference type="Rhea" id="RHEA-COMP:15608"/>
        <dbReference type="ChEBI" id="CHEBI:65314"/>
        <dbReference type="ChEBI" id="CHEBI:65315"/>
    </reaction>
</comment>
<dbReference type="GO" id="GO:0000455">
    <property type="term" value="P:enzyme-directed rRNA pseudouridine synthesis"/>
    <property type="evidence" value="ECO:0007669"/>
    <property type="project" value="UniProtKB-ARBA"/>
</dbReference>
<evidence type="ECO:0000256" key="6">
    <source>
        <dbReference type="RuleBase" id="RU003887"/>
    </source>
</evidence>
<keyword evidence="2 6" id="KW-0413">Isomerase</keyword>
<dbReference type="Proteomes" id="UP000066284">
    <property type="component" value="Chromosome 1"/>
</dbReference>
<dbReference type="Gene3D" id="3.10.290.10">
    <property type="entry name" value="RNA-binding S4 domain"/>
    <property type="match status" value="1"/>
</dbReference>
<dbReference type="InterPro" id="IPR020094">
    <property type="entry name" value="TruA/RsuA/RluB/E/F_N"/>
</dbReference>
<evidence type="ECO:0000256" key="4">
    <source>
        <dbReference type="ARBA" id="ARBA00036535"/>
    </source>
</evidence>
<evidence type="ECO:0000313" key="8">
    <source>
        <dbReference type="EMBL" id="CUQ65470.1"/>
    </source>
</evidence>
<feature type="domain" description="RNA-binding S4" evidence="7">
    <location>
        <begin position="5"/>
        <end position="65"/>
    </location>
</feature>
<evidence type="ECO:0000256" key="2">
    <source>
        <dbReference type="ARBA" id="ARBA00023235"/>
    </source>
</evidence>
<dbReference type="InterPro" id="IPR050343">
    <property type="entry name" value="RsuA_PseudoU_synthase"/>
</dbReference>
<dbReference type="CDD" id="cd00165">
    <property type="entry name" value="S4"/>
    <property type="match status" value="1"/>
</dbReference>
<dbReference type="InterPro" id="IPR018496">
    <property type="entry name" value="PsdUridine_synth_RsuA/RluB_CS"/>
</dbReference>
<evidence type="ECO:0000256" key="5">
    <source>
        <dbReference type="PROSITE-ProRule" id="PRU00182"/>
    </source>
</evidence>
<keyword evidence="9" id="KW-1185">Reference proteome</keyword>
<dbReference type="FunFam" id="3.10.290.10:FF:000003">
    <property type="entry name" value="Pseudouridine synthase"/>
    <property type="match status" value="1"/>
</dbReference>
<evidence type="ECO:0000313" key="9">
    <source>
        <dbReference type="Proteomes" id="UP000066284"/>
    </source>
</evidence>
<protein>
    <recommendedName>
        <fullName evidence="6">Pseudouridine synthase</fullName>
        <ecNumber evidence="6">5.4.99.-</ecNumber>
    </recommendedName>
</protein>
<reference evidence="9" key="1">
    <citation type="submission" date="2015-09" db="EMBL/GenBank/DDBJ databases">
        <authorList>
            <person name="Daims H."/>
        </authorList>
    </citation>
    <scope>NUCLEOTIDE SEQUENCE [LARGE SCALE GENOMIC DNA]</scope>
</reference>
<dbReference type="FunFam" id="3.30.70.1560:FF:000002">
    <property type="entry name" value="Pseudouridine synthase"/>
    <property type="match status" value="1"/>
</dbReference>
<dbReference type="EMBL" id="LN885086">
    <property type="protein sequence ID" value="CUQ65470.1"/>
    <property type="molecule type" value="Genomic_DNA"/>
</dbReference>
<comment type="similarity">
    <text evidence="1 6">Belongs to the pseudouridine synthase RsuA family.</text>
</comment>
<evidence type="ECO:0000256" key="1">
    <source>
        <dbReference type="ARBA" id="ARBA00008348"/>
    </source>
</evidence>
<dbReference type="InterPro" id="IPR042092">
    <property type="entry name" value="PsdUridine_s_RsuA/RluB/E/F_cat"/>
</dbReference>
<evidence type="ECO:0000259" key="7">
    <source>
        <dbReference type="SMART" id="SM00363"/>
    </source>
</evidence>
<dbReference type="AlphaFoldDB" id="A0A0S4KQM9"/>
<dbReference type="PANTHER" id="PTHR47683:SF2">
    <property type="entry name" value="RNA-BINDING S4 DOMAIN-CONTAINING PROTEIN"/>
    <property type="match status" value="1"/>
</dbReference>
<dbReference type="InterPro" id="IPR002942">
    <property type="entry name" value="S4_RNA-bd"/>
</dbReference>
<dbReference type="Pfam" id="PF01479">
    <property type="entry name" value="S4"/>
    <property type="match status" value="1"/>
</dbReference>
<dbReference type="InterPro" id="IPR006145">
    <property type="entry name" value="PsdUridine_synth_RsuA/RluA"/>
</dbReference>
<dbReference type="InterPro" id="IPR000748">
    <property type="entry name" value="PsdUridine_synth_RsuA/RluB/E/F"/>
</dbReference>
<dbReference type="EC" id="5.4.99.-" evidence="6"/>
<dbReference type="Gene3D" id="3.30.70.580">
    <property type="entry name" value="Pseudouridine synthase I, catalytic domain, N-terminal subdomain"/>
    <property type="match status" value="1"/>
</dbReference>
<evidence type="ECO:0000256" key="3">
    <source>
        <dbReference type="ARBA" id="ARBA00036390"/>
    </source>
</evidence>
<dbReference type="PROSITE" id="PS01149">
    <property type="entry name" value="PSI_RSU"/>
    <property type="match status" value="1"/>
</dbReference>
<sequence>MTAFIRINKFFTEQGICSRREADRLIESGAVTINGRVAKLGDRVSRSDVIAREGQVIPWGKAPVYIKYHKPVGVTTTSEPYVYRNIIAEIGYPERIFPIGRLDKDSSGLILLTNDGDIVNEILRTEFGHEREYVVEVDRPFDRRFLDQMAAGVEVLGAMTKPCKISRVGPKRFRIILTEGRNRQIRRMCAALGYRVVSLHRVRIMHVTIDGLGAGEWRELTAQERGKLLEAVGRHEFHVS</sequence>
<dbReference type="InterPro" id="IPR036986">
    <property type="entry name" value="S4_RNA-bd_sf"/>
</dbReference>
<dbReference type="SMART" id="SM00363">
    <property type="entry name" value="S4"/>
    <property type="match status" value="1"/>
</dbReference>
<organism evidence="8 9">
    <name type="scientific">Candidatus Nitrospira inopinata</name>
    <dbReference type="NCBI Taxonomy" id="1715989"/>
    <lineage>
        <taxon>Bacteria</taxon>
        <taxon>Pseudomonadati</taxon>
        <taxon>Nitrospirota</taxon>
        <taxon>Nitrospiria</taxon>
        <taxon>Nitrospirales</taxon>
        <taxon>Nitrospiraceae</taxon>
        <taxon>Nitrospira</taxon>
    </lineage>
</organism>
<dbReference type="GO" id="GO:0160138">
    <property type="term" value="F:23S rRNA pseudouridine(2604) synthase activity"/>
    <property type="evidence" value="ECO:0007669"/>
    <property type="project" value="UniProtKB-EC"/>
</dbReference>
<comment type="catalytic activity">
    <reaction evidence="4">
        <text>uridine(2604) in 23S rRNA = pseudouridine(2604) in 23S rRNA</text>
        <dbReference type="Rhea" id="RHEA:38875"/>
        <dbReference type="Rhea" id="RHEA-COMP:10093"/>
        <dbReference type="Rhea" id="RHEA-COMP:10094"/>
        <dbReference type="ChEBI" id="CHEBI:65314"/>
        <dbReference type="ChEBI" id="CHEBI:65315"/>
        <dbReference type="EC" id="5.4.99.21"/>
    </reaction>
</comment>
<dbReference type="PROSITE" id="PS50889">
    <property type="entry name" value="S4"/>
    <property type="match status" value="1"/>
</dbReference>
<dbReference type="Pfam" id="PF00849">
    <property type="entry name" value="PseudoU_synth_2"/>
    <property type="match status" value="1"/>
</dbReference>
<dbReference type="SUPFAM" id="SSF55174">
    <property type="entry name" value="Alpha-L RNA-binding motif"/>
    <property type="match status" value="1"/>
</dbReference>
<dbReference type="STRING" id="1715989.NITINOP_0494"/>
<dbReference type="PANTHER" id="PTHR47683">
    <property type="entry name" value="PSEUDOURIDINE SYNTHASE FAMILY PROTEIN-RELATED"/>
    <property type="match status" value="1"/>
</dbReference>
<accession>A0A0S4KQM9</accession>